<accession>A0A165CTE3</accession>
<proteinExistence type="predicted"/>
<dbReference type="InParanoid" id="A0A165CTE3"/>
<reference evidence="2 3" key="1">
    <citation type="journal article" date="2016" name="Mol. Biol. Evol.">
        <title>Comparative Genomics of Early-Diverging Mushroom-Forming Fungi Provides Insights into the Origins of Lignocellulose Decay Capabilities.</title>
        <authorList>
            <person name="Nagy L.G."/>
            <person name="Riley R."/>
            <person name="Tritt A."/>
            <person name="Adam C."/>
            <person name="Daum C."/>
            <person name="Floudas D."/>
            <person name="Sun H."/>
            <person name="Yadav J.S."/>
            <person name="Pangilinan J."/>
            <person name="Larsson K.H."/>
            <person name="Matsuura K."/>
            <person name="Barry K."/>
            <person name="Labutti K."/>
            <person name="Kuo R."/>
            <person name="Ohm R.A."/>
            <person name="Bhattacharya S.S."/>
            <person name="Shirouzu T."/>
            <person name="Yoshinaga Y."/>
            <person name="Martin F.M."/>
            <person name="Grigoriev I.V."/>
            <person name="Hibbett D.S."/>
        </authorList>
    </citation>
    <scope>NUCLEOTIDE SEQUENCE [LARGE SCALE GENOMIC DNA]</scope>
    <source>
        <strain evidence="2 3">HHB12029</strain>
    </source>
</reference>
<keyword evidence="3" id="KW-1185">Reference proteome</keyword>
<dbReference type="EMBL" id="KV426289">
    <property type="protein sequence ID" value="KZV83083.1"/>
    <property type="molecule type" value="Genomic_DNA"/>
</dbReference>
<sequence length="418" mass="46030">MWTRSYAVPAAHNLSAPRWEDPERWPTYASGLFRANARTDAHEWHDIWDMRWANPRDEHASFQLINWTVNHNAGAQGLQEVLRQLQAIIAPLEQAGAADRSDVSSIYASSSRSTVHTRGSYEMPARHPQSPSRRRDANYVAGRSSTSDPEAANALGISAHDLPSKLVGPSIAGGNSGNPGPFQDKWDTVHHPCVIHLQGVTRDALLLLIQNDWLKRQFSLTPGPHLPELGGGWPASASYGNVTLVSHSLAVPARPFILHFHNSDPKVAAHAIFVTVRICLANGRYRHVLLCNSSLEPGGNDPYDKLHEQYEQMHAVAMHLFTQDPSANATTIAQSAGVFCGRAKRGVRGLSETLTLVDATEKLRYQANSRVLHTAENDLRIDVGTVGTCEDGRWPGGLAAKIWFEEQPTGIPFQPEWT</sequence>
<evidence type="ECO:0000256" key="1">
    <source>
        <dbReference type="SAM" id="MobiDB-lite"/>
    </source>
</evidence>
<gene>
    <name evidence="2" type="ORF">EXIGLDRAFT_728871</name>
</gene>
<dbReference type="AlphaFoldDB" id="A0A165CTE3"/>
<name>A0A165CTE3_EXIGL</name>
<feature type="region of interest" description="Disordered" evidence="1">
    <location>
        <begin position="100"/>
        <end position="151"/>
    </location>
</feature>
<organism evidence="2 3">
    <name type="scientific">Exidia glandulosa HHB12029</name>
    <dbReference type="NCBI Taxonomy" id="1314781"/>
    <lineage>
        <taxon>Eukaryota</taxon>
        <taxon>Fungi</taxon>
        <taxon>Dikarya</taxon>
        <taxon>Basidiomycota</taxon>
        <taxon>Agaricomycotina</taxon>
        <taxon>Agaricomycetes</taxon>
        <taxon>Auriculariales</taxon>
        <taxon>Exidiaceae</taxon>
        <taxon>Exidia</taxon>
    </lineage>
</organism>
<evidence type="ECO:0000313" key="3">
    <source>
        <dbReference type="Proteomes" id="UP000077266"/>
    </source>
</evidence>
<dbReference type="OrthoDB" id="9975959at2759"/>
<dbReference type="Proteomes" id="UP000077266">
    <property type="component" value="Unassembled WGS sequence"/>
</dbReference>
<protein>
    <submittedName>
        <fullName evidence="2">Uncharacterized protein</fullName>
    </submittedName>
</protein>
<evidence type="ECO:0000313" key="2">
    <source>
        <dbReference type="EMBL" id="KZV83083.1"/>
    </source>
</evidence>
<feature type="compositionally biased region" description="Polar residues" evidence="1">
    <location>
        <begin position="103"/>
        <end position="117"/>
    </location>
</feature>